<evidence type="ECO:0000313" key="2">
    <source>
        <dbReference type="Proteomes" id="UP001203297"/>
    </source>
</evidence>
<sequence length="120" mass="13542">MCSRKPLCVVNTFSSVALWFFDRFLIAIACITPESLRTQQEIFTGQARDGPLHEGHRPWVTTSLRIQSYLGHANSGDRNVSLSEQRLASIRGFMGMQEQEILNKRFVASRLDFAVISLPA</sequence>
<gene>
    <name evidence="1" type="ORF">B0F90DRAFT_1726935</name>
</gene>
<reference evidence="1" key="1">
    <citation type="journal article" date="2022" name="New Phytol.">
        <title>Evolutionary transition to the ectomycorrhizal habit in the genomes of a hyperdiverse lineage of mushroom-forming fungi.</title>
        <authorList>
            <person name="Looney B."/>
            <person name="Miyauchi S."/>
            <person name="Morin E."/>
            <person name="Drula E."/>
            <person name="Courty P.E."/>
            <person name="Kohler A."/>
            <person name="Kuo A."/>
            <person name="LaButti K."/>
            <person name="Pangilinan J."/>
            <person name="Lipzen A."/>
            <person name="Riley R."/>
            <person name="Andreopoulos W."/>
            <person name="He G."/>
            <person name="Johnson J."/>
            <person name="Nolan M."/>
            <person name="Tritt A."/>
            <person name="Barry K.W."/>
            <person name="Grigoriev I.V."/>
            <person name="Nagy L.G."/>
            <person name="Hibbett D."/>
            <person name="Henrissat B."/>
            <person name="Matheny P.B."/>
            <person name="Labbe J."/>
            <person name="Martin F.M."/>
        </authorList>
    </citation>
    <scope>NUCLEOTIDE SEQUENCE</scope>
    <source>
        <strain evidence="1">BPL690</strain>
    </source>
</reference>
<dbReference type="AlphaFoldDB" id="A0AAD4QKD7"/>
<evidence type="ECO:0000313" key="1">
    <source>
        <dbReference type="EMBL" id="KAI0299743.1"/>
    </source>
</evidence>
<keyword evidence="2" id="KW-1185">Reference proteome</keyword>
<accession>A0AAD4QKD7</accession>
<proteinExistence type="predicted"/>
<comment type="caution">
    <text evidence="1">The sequence shown here is derived from an EMBL/GenBank/DDBJ whole genome shotgun (WGS) entry which is preliminary data.</text>
</comment>
<dbReference type="EMBL" id="WTXG01000021">
    <property type="protein sequence ID" value="KAI0299743.1"/>
    <property type="molecule type" value="Genomic_DNA"/>
</dbReference>
<dbReference type="Proteomes" id="UP001203297">
    <property type="component" value="Unassembled WGS sequence"/>
</dbReference>
<protein>
    <submittedName>
        <fullName evidence="1">Uncharacterized protein</fullName>
    </submittedName>
</protein>
<name>A0AAD4QKD7_9AGAM</name>
<organism evidence="1 2">
    <name type="scientific">Multifurca ochricompacta</name>
    <dbReference type="NCBI Taxonomy" id="376703"/>
    <lineage>
        <taxon>Eukaryota</taxon>
        <taxon>Fungi</taxon>
        <taxon>Dikarya</taxon>
        <taxon>Basidiomycota</taxon>
        <taxon>Agaricomycotina</taxon>
        <taxon>Agaricomycetes</taxon>
        <taxon>Russulales</taxon>
        <taxon>Russulaceae</taxon>
        <taxon>Multifurca</taxon>
    </lineage>
</organism>